<proteinExistence type="predicted"/>
<dbReference type="EMBL" id="BAAAUV010000003">
    <property type="protein sequence ID" value="GAA3199382.1"/>
    <property type="molecule type" value="Genomic_DNA"/>
</dbReference>
<comment type="caution">
    <text evidence="1">The sequence shown here is derived from an EMBL/GenBank/DDBJ whole genome shotgun (WGS) entry which is preliminary data.</text>
</comment>
<organism evidence="1 2">
    <name type="scientific">Actinocorallia longicatena</name>
    <dbReference type="NCBI Taxonomy" id="111803"/>
    <lineage>
        <taxon>Bacteria</taxon>
        <taxon>Bacillati</taxon>
        <taxon>Actinomycetota</taxon>
        <taxon>Actinomycetes</taxon>
        <taxon>Streptosporangiales</taxon>
        <taxon>Thermomonosporaceae</taxon>
        <taxon>Actinocorallia</taxon>
    </lineage>
</organism>
<dbReference type="PROSITE" id="PS51257">
    <property type="entry name" value="PROKAR_LIPOPROTEIN"/>
    <property type="match status" value="1"/>
</dbReference>
<name>A0ABP6Q170_9ACTN</name>
<sequence length="168" mass="17903">MREAFGLLAAVLLTGCAAGAEEFRPAGTPPAAPVASPAADDRRGSVLAAYREFQRVFESALATNDPGEIASVAGPPVAGNLIAQVERQGREGVVRRSHSALNPRIVRIRRGRAEVLDCVTASGFSTYDAGTGRRLPARPVRERGLLHATLRDHGGWKVVGLELLERRC</sequence>
<dbReference type="Proteomes" id="UP001501237">
    <property type="component" value="Unassembled WGS sequence"/>
</dbReference>
<protein>
    <recommendedName>
        <fullName evidence="3">Mce-associated membrane protein</fullName>
    </recommendedName>
</protein>
<dbReference type="RefSeq" id="WP_344822974.1">
    <property type="nucleotide sequence ID" value="NZ_BAAAUV010000003.1"/>
</dbReference>
<gene>
    <name evidence="1" type="ORF">GCM10010468_11570</name>
</gene>
<evidence type="ECO:0008006" key="3">
    <source>
        <dbReference type="Google" id="ProtNLM"/>
    </source>
</evidence>
<evidence type="ECO:0000313" key="2">
    <source>
        <dbReference type="Proteomes" id="UP001501237"/>
    </source>
</evidence>
<evidence type="ECO:0000313" key="1">
    <source>
        <dbReference type="EMBL" id="GAA3199382.1"/>
    </source>
</evidence>
<accession>A0ABP6Q170</accession>
<reference evidence="2" key="1">
    <citation type="journal article" date="2019" name="Int. J. Syst. Evol. Microbiol.">
        <title>The Global Catalogue of Microorganisms (GCM) 10K type strain sequencing project: providing services to taxonomists for standard genome sequencing and annotation.</title>
        <authorList>
            <consortium name="The Broad Institute Genomics Platform"/>
            <consortium name="The Broad Institute Genome Sequencing Center for Infectious Disease"/>
            <person name="Wu L."/>
            <person name="Ma J."/>
        </authorList>
    </citation>
    <scope>NUCLEOTIDE SEQUENCE [LARGE SCALE GENOMIC DNA]</scope>
    <source>
        <strain evidence="2">JCM 9377</strain>
    </source>
</reference>
<keyword evidence="2" id="KW-1185">Reference proteome</keyword>